<dbReference type="EMBL" id="JAROCA020000001">
    <property type="protein sequence ID" value="MDY0404812.1"/>
    <property type="molecule type" value="Genomic_DNA"/>
</dbReference>
<dbReference type="Proteomes" id="UP001228376">
    <property type="component" value="Unassembled WGS sequence"/>
</dbReference>
<dbReference type="InterPro" id="IPR028082">
    <property type="entry name" value="Peripla_BP_I"/>
</dbReference>
<gene>
    <name evidence="1" type="ORF">P5G51_004820</name>
</gene>
<dbReference type="PANTHER" id="PTHR30146">
    <property type="entry name" value="LACI-RELATED TRANSCRIPTIONAL REPRESSOR"/>
    <property type="match status" value="1"/>
</dbReference>
<evidence type="ECO:0008006" key="3">
    <source>
        <dbReference type="Google" id="ProtNLM"/>
    </source>
</evidence>
<evidence type="ECO:0000313" key="1">
    <source>
        <dbReference type="EMBL" id="MDY0404812.1"/>
    </source>
</evidence>
<organism evidence="1 2">
    <name type="scientific">Tigheibacillus jepli</name>
    <dbReference type="NCBI Taxonomy" id="3035914"/>
    <lineage>
        <taxon>Bacteria</taxon>
        <taxon>Bacillati</taxon>
        <taxon>Bacillota</taxon>
        <taxon>Bacilli</taxon>
        <taxon>Bacillales</taxon>
        <taxon>Bacillaceae</taxon>
        <taxon>Tigheibacillus</taxon>
    </lineage>
</organism>
<dbReference type="PANTHER" id="PTHR30146:SF149">
    <property type="entry name" value="HTH-TYPE TRANSCRIPTIONAL REGULATOR EBGR"/>
    <property type="match status" value="1"/>
</dbReference>
<accession>A0ABU5CEP7</accession>
<evidence type="ECO:0000313" key="2">
    <source>
        <dbReference type="Proteomes" id="UP001228376"/>
    </source>
</evidence>
<name>A0ABU5CEP7_9BACI</name>
<protein>
    <recommendedName>
        <fullName evidence="3">LacI family transcriptional regulator</fullName>
    </recommendedName>
</protein>
<sequence>MHWYTEKEELNDLYYLSIRLGVEKRAKELGINQETYFMDELPEALPGIDGIIAIGKFSKAQIKSLTQFHSTIVFVDYNPGLGNEDVIMADLAKGVRDVLDYFLEKGHTNIGYIGGRECLQGETVPIDDKREMTFLSYMQEKTCSGGKICL</sequence>
<dbReference type="SUPFAM" id="SSF53822">
    <property type="entry name" value="Periplasmic binding protein-like I"/>
    <property type="match status" value="1"/>
</dbReference>
<dbReference type="RefSeq" id="WP_320384329.1">
    <property type="nucleotide sequence ID" value="NZ_JAROCA020000001.1"/>
</dbReference>
<proteinExistence type="predicted"/>
<comment type="caution">
    <text evidence="1">The sequence shown here is derived from an EMBL/GenBank/DDBJ whole genome shotgun (WGS) entry which is preliminary data.</text>
</comment>
<reference evidence="1 2" key="1">
    <citation type="submission" date="2023-10" db="EMBL/GenBank/DDBJ databases">
        <title>179-bfca-hs.</title>
        <authorList>
            <person name="Miliotis G."/>
            <person name="Sengupta P."/>
            <person name="Hameed A."/>
            <person name="Chuvochina M."/>
            <person name="Mcdonagh F."/>
            <person name="Simpson A.C."/>
            <person name="Singh N.K."/>
            <person name="Rekha P.D."/>
            <person name="Raman K."/>
            <person name="Hugenholtz P."/>
            <person name="Venkateswaran K."/>
        </authorList>
    </citation>
    <scope>NUCLEOTIDE SEQUENCE [LARGE SCALE GENOMIC DNA]</scope>
    <source>
        <strain evidence="1 2">179-BFC-A-HS</strain>
    </source>
</reference>
<dbReference type="Gene3D" id="3.40.50.2300">
    <property type="match status" value="2"/>
</dbReference>
<keyword evidence="2" id="KW-1185">Reference proteome</keyword>